<feature type="compositionally biased region" description="Low complexity" evidence="1">
    <location>
        <begin position="309"/>
        <end position="339"/>
    </location>
</feature>
<dbReference type="OrthoDB" id="536211at2759"/>
<dbReference type="Proteomes" id="UP000039865">
    <property type="component" value="Unassembled WGS sequence"/>
</dbReference>
<evidence type="ECO:0000313" key="2">
    <source>
        <dbReference type="EMBL" id="CDW76723.1"/>
    </source>
</evidence>
<dbReference type="EMBL" id="CCKQ01005479">
    <property type="protein sequence ID" value="CDW76723.1"/>
    <property type="molecule type" value="Genomic_DNA"/>
</dbReference>
<keyword evidence="3" id="KW-1185">Reference proteome</keyword>
<name>A0A078A370_STYLE</name>
<evidence type="ECO:0000256" key="1">
    <source>
        <dbReference type="SAM" id="MobiDB-lite"/>
    </source>
</evidence>
<reference evidence="2 3" key="1">
    <citation type="submission" date="2014-06" db="EMBL/GenBank/DDBJ databases">
        <authorList>
            <person name="Swart Estienne"/>
        </authorList>
    </citation>
    <scope>NUCLEOTIDE SEQUENCE [LARGE SCALE GENOMIC DNA]</scope>
    <source>
        <strain evidence="2 3">130c</strain>
    </source>
</reference>
<protein>
    <submittedName>
        <fullName evidence="2">Uncharacterized protein</fullName>
    </submittedName>
</protein>
<evidence type="ECO:0000313" key="3">
    <source>
        <dbReference type="Proteomes" id="UP000039865"/>
    </source>
</evidence>
<sequence length="477" mass="53580">MKQQLHQLNQLLSYHKQQLKSHQQLQLLDLQKNTLLTMFEAACKNGRLEFGEECDDGDVNSAMQSYIFHQFIQSCNEYCRLATGVMHYGSPGQKSFGSLNDCSQNTLTVQHCYDHNIDNGDGCSNQCKVDPLWSCYKEFKDDKNDFYCFNKDYQNYQPSPSPWWWIEPPTKYNSDCIKDGVLSEYEQCDNGLTTQETGYLLFIYNFIAVISIVTQRWDGLVSQNYKKNLIATGPAYLLEQNVQTGIICTLDCYIEWGYGFSVKKISDAEYDYEIITFVSQTTTLPDETTTSSVESTTIISQTTTKVSSTITTARPTESQTSASTQVTSTTDSISITDSPTSPPPISQTSTIISTQSTTITTISTTEAPSVKQCKQAVSLFDQTEGTADSQEGEQITCASMSICPDGSQPPCNWRRKTLTSCQEKDYAQSNNRRFLGNNSTAQNSATMRIKTNSLPNHCFQTQETSIVKENDIDFEVE</sequence>
<gene>
    <name evidence="2" type="primary">Contig13367.g14262</name>
    <name evidence="2" type="ORF">STYLEM_5684</name>
</gene>
<proteinExistence type="predicted"/>
<dbReference type="InParanoid" id="A0A078A370"/>
<feature type="region of interest" description="Disordered" evidence="1">
    <location>
        <begin position="309"/>
        <end position="353"/>
    </location>
</feature>
<organism evidence="2 3">
    <name type="scientific">Stylonychia lemnae</name>
    <name type="common">Ciliate</name>
    <dbReference type="NCBI Taxonomy" id="5949"/>
    <lineage>
        <taxon>Eukaryota</taxon>
        <taxon>Sar</taxon>
        <taxon>Alveolata</taxon>
        <taxon>Ciliophora</taxon>
        <taxon>Intramacronucleata</taxon>
        <taxon>Spirotrichea</taxon>
        <taxon>Stichotrichia</taxon>
        <taxon>Sporadotrichida</taxon>
        <taxon>Oxytrichidae</taxon>
        <taxon>Stylonychinae</taxon>
        <taxon>Stylonychia</taxon>
    </lineage>
</organism>
<dbReference type="AlphaFoldDB" id="A0A078A370"/>
<accession>A0A078A370</accession>